<organism evidence="2 3">
    <name type="scientific">Discostella pseudostelligera</name>
    <dbReference type="NCBI Taxonomy" id="259834"/>
    <lineage>
        <taxon>Eukaryota</taxon>
        <taxon>Sar</taxon>
        <taxon>Stramenopiles</taxon>
        <taxon>Ochrophyta</taxon>
        <taxon>Bacillariophyta</taxon>
        <taxon>Coscinodiscophyceae</taxon>
        <taxon>Thalassiosirophycidae</taxon>
        <taxon>Stephanodiscales</taxon>
        <taxon>Stephanodiscaceae</taxon>
        <taxon>Discostella</taxon>
    </lineage>
</organism>
<evidence type="ECO:0000313" key="3">
    <source>
        <dbReference type="Proteomes" id="UP001530293"/>
    </source>
</evidence>
<sequence length="118" mass="12854">MKMKIKSTANLASFLRITILLCLPNEAVSSSSGQYSRASFTKFFPIDVRQAQSNSHRTTASIAGSGLKDSLSDDFASLNAINKYGGHLTRDSIYEAVAHTKMQRPSQDIVILGVASWN</sequence>
<evidence type="ECO:0000256" key="1">
    <source>
        <dbReference type="SAM" id="SignalP"/>
    </source>
</evidence>
<evidence type="ECO:0000313" key="2">
    <source>
        <dbReference type="EMBL" id="KAL3771089.1"/>
    </source>
</evidence>
<keyword evidence="1" id="KW-0732">Signal</keyword>
<dbReference type="EMBL" id="JALLBG020000031">
    <property type="protein sequence ID" value="KAL3771089.1"/>
    <property type="molecule type" value="Genomic_DNA"/>
</dbReference>
<feature type="chain" id="PRO_5044854169" evidence="1">
    <location>
        <begin position="30"/>
        <end position="118"/>
    </location>
</feature>
<gene>
    <name evidence="2" type="ORF">ACHAWU_006466</name>
</gene>
<proteinExistence type="predicted"/>
<keyword evidence="3" id="KW-1185">Reference proteome</keyword>
<name>A0ABD3N621_9STRA</name>
<feature type="signal peptide" evidence="1">
    <location>
        <begin position="1"/>
        <end position="29"/>
    </location>
</feature>
<accession>A0ABD3N621</accession>
<comment type="caution">
    <text evidence="2">The sequence shown here is derived from an EMBL/GenBank/DDBJ whole genome shotgun (WGS) entry which is preliminary data.</text>
</comment>
<reference evidence="2 3" key="1">
    <citation type="submission" date="2024-10" db="EMBL/GenBank/DDBJ databases">
        <title>Updated reference genomes for cyclostephanoid diatoms.</title>
        <authorList>
            <person name="Roberts W.R."/>
            <person name="Alverson A.J."/>
        </authorList>
    </citation>
    <scope>NUCLEOTIDE SEQUENCE [LARGE SCALE GENOMIC DNA]</scope>
    <source>
        <strain evidence="2 3">AJA232-27</strain>
    </source>
</reference>
<dbReference type="AlphaFoldDB" id="A0ABD3N621"/>
<dbReference type="Proteomes" id="UP001530293">
    <property type="component" value="Unassembled WGS sequence"/>
</dbReference>
<protein>
    <submittedName>
        <fullName evidence="2">Uncharacterized protein</fullName>
    </submittedName>
</protein>